<dbReference type="AlphaFoldDB" id="A0A0F9L169"/>
<feature type="region of interest" description="Disordered" evidence="1">
    <location>
        <begin position="37"/>
        <end position="76"/>
    </location>
</feature>
<comment type="caution">
    <text evidence="2">The sequence shown here is derived from an EMBL/GenBank/DDBJ whole genome shotgun (WGS) entry which is preliminary data.</text>
</comment>
<accession>A0A0F9L169</accession>
<evidence type="ECO:0000256" key="1">
    <source>
        <dbReference type="SAM" id="MobiDB-lite"/>
    </source>
</evidence>
<protein>
    <submittedName>
        <fullName evidence="2">Uncharacterized protein</fullName>
    </submittedName>
</protein>
<evidence type="ECO:0000313" key="2">
    <source>
        <dbReference type="EMBL" id="KKM27963.1"/>
    </source>
</evidence>
<feature type="compositionally biased region" description="Basic and acidic residues" evidence="1">
    <location>
        <begin position="37"/>
        <end position="46"/>
    </location>
</feature>
<organism evidence="2">
    <name type="scientific">marine sediment metagenome</name>
    <dbReference type="NCBI Taxonomy" id="412755"/>
    <lineage>
        <taxon>unclassified sequences</taxon>
        <taxon>metagenomes</taxon>
        <taxon>ecological metagenomes</taxon>
    </lineage>
</organism>
<reference evidence="2" key="1">
    <citation type="journal article" date="2015" name="Nature">
        <title>Complex archaea that bridge the gap between prokaryotes and eukaryotes.</title>
        <authorList>
            <person name="Spang A."/>
            <person name="Saw J.H."/>
            <person name="Jorgensen S.L."/>
            <person name="Zaremba-Niedzwiedzka K."/>
            <person name="Martijn J."/>
            <person name="Lind A.E."/>
            <person name="van Eijk R."/>
            <person name="Schleper C."/>
            <person name="Guy L."/>
            <person name="Ettema T.J."/>
        </authorList>
    </citation>
    <scope>NUCLEOTIDE SEQUENCE</scope>
</reference>
<dbReference type="EMBL" id="LAZR01012221">
    <property type="protein sequence ID" value="KKM27963.1"/>
    <property type="molecule type" value="Genomic_DNA"/>
</dbReference>
<proteinExistence type="predicted"/>
<name>A0A0F9L169_9ZZZZ</name>
<gene>
    <name evidence="2" type="ORF">LCGC14_1569400</name>
</gene>
<dbReference type="PROSITE" id="PS51257">
    <property type="entry name" value="PROKAR_LIPOPROTEIN"/>
    <property type="match status" value="1"/>
</dbReference>
<sequence>MKKSTGSKTFIVSLRALLVMLAFSSFGMLTACDNEGPAEKMGKEIDNSVEDAGDAIEDAGDSIEDAADDAKDEMEQ</sequence>
<feature type="compositionally biased region" description="Acidic residues" evidence="1">
    <location>
        <begin position="47"/>
        <end position="76"/>
    </location>
</feature>